<feature type="region of interest" description="Disordered" evidence="9">
    <location>
        <begin position="1071"/>
        <end position="1121"/>
    </location>
</feature>
<evidence type="ECO:0000256" key="8">
    <source>
        <dbReference type="ARBA" id="ARBA00023136"/>
    </source>
</evidence>
<dbReference type="FunFam" id="3.40.50.300:FF:000367">
    <property type="entry name" value="ABC transporter G family member 24"/>
    <property type="match status" value="1"/>
</dbReference>
<feature type="compositionally biased region" description="Acidic residues" evidence="9">
    <location>
        <begin position="1506"/>
        <end position="1523"/>
    </location>
</feature>
<dbReference type="InterPro" id="IPR017871">
    <property type="entry name" value="ABC_transporter-like_CS"/>
</dbReference>
<evidence type="ECO:0000256" key="9">
    <source>
        <dbReference type="SAM" id="MobiDB-lite"/>
    </source>
</evidence>
<feature type="region of interest" description="Disordered" evidence="9">
    <location>
        <begin position="977"/>
        <end position="1016"/>
    </location>
</feature>
<feature type="compositionally biased region" description="Acidic residues" evidence="9">
    <location>
        <begin position="1105"/>
        <end position="1120"/>
    </location>
</feature>
<dbReference type="GO" id="GO:0016887">
    <property type="term" value="F:ATP hydrolysis activity"/>
    <property type="evidence" value="ECO:0007669"/>
    <property type="project" value="InterPro"/>
</dbReference>
<name>A0A8J4D4H6_9CHLO</name>
<dbReference type="SMART" id="SM01411">
    <property type="entry name" value="Ephrin_rec_like"/>
    <property type="match status" value="2"/>
</dbReference>
<evidence type="ECO:0000256" key="4">
    <source>
        <dbReference type="ARBA" id="ARBA00022692"/>
    </source>
</evidence>
<protein>
    <recommendedName>
        <fullName evidence="11">ABC transporter domain-containing protein</fullName>
    </recommendedName>
</protein>
<keyword evidence="3" id="KW-0813">Transport</keyword>
<dbReference type="GO" id="GO:0005524">
    <property type="term" value="F:ATP binding"/>
    <property type="evidence" value="ECO:0007669"/>
    <property type="project" value="UniProtKB-KW"/>
</dbReference>
<evidence type="ECO:0000313" key="13">
    <source>
        <dbReference type="Proteomes" id="UP000722791"/>
    </source>
</evidence>
<dbReference type="InterPro" id="IPR043926">
    <property type="entry name" value="ABCG_dom"/>
</dbReference>
<feature type="chain" id="PRO_5035306180" description="ABC transporter domain-containing protein" evidence="10">
    <location>
        <begin position="21"/>
        <end position="1771"/>
    </location>
</feature>
<evidence type="ECO:0000256" key="6">
    <source>
        <dbReference type="ARBA" id="ARBA00022840"/>
    </source>
</evidence>
<gene>
    <name evidence="12" type="ORF">Vretimale_1456</name>
</gene>
<accession>A0A8J4D4H6</accession>
<dbReference type="Proteomes" id="UP000722791">
    <property type="component" value="Unassembled WGS sequence"/>
</dbReference>
<dbReference type="InterPro" id="IPR050352">
    <property type="entry name" value="ABCG_transporters"/>
</dbReference>
<feature type="region of interest" description="Disordered" evidence="9">
    <location>
        <begin position="1414"/>
        <end position="1575"/>
    </location>
</feature>
<dbReference type="InterPro" id="IPR003593">
    <property type="entry name" value="AAA+_ATPase"/>
</dbReference>
<evidence type="ECO:0000256" key="3">
    <source>
        <dbReference type="ARBA" id="ARBA00022448"/>
    </source>
</evidence>
<dbReference type="GO" id="GO:0140359">
    <property type="term" value="F:ABC-type transporter activity"/>
    <property type="evidence" value="ECO:0007669"/>
    <property type="project" value="InterPro"/>
</dbReference>
<comment type="similarity">
    <text evidence="2">Belongs to the ABC transporter superfamily. ABCG family. Eye pigment precursor importer (TC 3.A.1.204) subfamily.</text>
</comment>
<feature type="region of interest" description="Disordered" evidence="9">
    <location>
        <begin position="892"/>
        <end position="919"/>
    </location>
</feature>
<feature type="compositionally biased region" description="Gly residues" evidence="9">
    <location>
        <begin position="1443"/>
        <end position="1479"/>
    </location>
</feature>
<feature type="signal peptide" evidence="10">
    <location>
        <begin position="1"/>
        <end position="20"/>
    </location>
</feature>
<evidence type="ECO:0000256" key="5">
    <source>
        <dbReference type="ARBA" id="ARBA00022741"/>
    </source>
</evidence>
<dbReference type="SUPFAM" id="SSF52540">
    <property type="entry name" value="P-loop containing nucleoside triphosphate hydrolases"/>
    <property type="match status" value="1"/>
</dbReference>
<keyword evidence="5" id="KW-0547">Nucleotide-binding</keyword>
<dbReference type="Pfam" id="PF00005">
    <property type="entry name" value="ABC_tran"/>
    <property type="match status" value="1"/>
</dbReference>
<dbReference type="InterPro" id="IPR027417">
    <property type="entry name" value="P-loop_NTPase"/>
</dbReference>
<comment type="subcellular location">
    <subcellularLocation>
        <location evidence="1">Membrane</location>
        <topology evidence="1">Multi-pass membrane protein</topology>
    </subcellularLocation>
</comment>
<dbReference type="SMART" id="SM00382">
    <property type="entry name" value="AAA"/>
    <property type="match status" value="1"/>
</dbReference>
<dbReference type="GO" id="GO:0016020">
    <property type="term" value="C:membrane"/>
    <property type="evidence" value="ECO:0007669"/>
    <property type="project" value="UniProtKB-SubCell"/>
</dbReference>
<dbReference type="Gene3D" id="3.40.50.300">
    <property type="entry name" value="P-loop containing nucleotide triphosphate hydrolases"/>
    <property type="match status" value="1"/>
</dbReference>
<feature type="region of interest" description="Disordered" evidence="9">
    <location>
        <begin position="1172"/>
        <end position="1261"/>
    </location>
</feature>
<dbReference type="InterPro" id="IPR003439">
    <property type="entry name" value="ABC_transporter-like_ATP-bd"/>
</dbReference>
<feature type="region of interest" description="Disordered" evidence="9">
    <location>
        <begin position="1605"/>
        <end position="1655"/>
    </location>
</feature>
<proteinExistence type="inferred from homology"/>
<feature type="compositionally biased region" description="Low complexity" evidence="9">
    <location>
        <begin position="892"/>
        <end position="914"/>
    </location>
</feature>
<dbReference type="CDD" id="cd03213">
    <property type="entry name" value="ABCG_EPDR"/>
    <property type="match status" value="1"/>
</dbReference>
<sequence>MNLSAAWLLLMLTCTPLVRASASPKYRNELQLLKRRQLASTCARNEQCDANQFCLVPGRSGSTGVCASCWRCCLFPDVYGDCPAVCNCNSGATCGNSADCGQGLFCSIEDPWQVPVCQPCNNCTSDQFEIGGSCALACPSADMSALNLLPHLRARHFLFLAFLAHDISQQGADAQGVLLKAELLRWVKGQGLEEGQAETAVVQMMAGATESVDMKSWMELVSESSSLSYICPSYDADLPWNMQPMRSAPGCFCNATADARTFRCPAGQRCSRDAFLGLETDAPRDPTAQIFRALCVACEQGQYCPEGTFLKDEAQLGSLECPDGFYCPTPAVLMDCPAGFYCASRTTKPITCDMEHLLLTDPNQELPMQPDTVIVRIRDRRDPIRGNFCPAKSTKPNELCSAGSFCPNASTIIKCPKGYYCKAQSTSPSKCPLLTRCPPGTTVPPLSFMALVIAAIVVSTIPLLQLAFTHLDNSVIMDADEDSDKRALHRAAVASRMTFRLLKSIKVNQQSALENKYRGFGTVSPPITMEFESLGLRIRPRGGEVKNVLMGVSGSFAPRRLNAILGPSGCGKTTFLNVLCGKISNGTLMGQVRINGEDIPIDKLKKIMGFVPQDDIVHEDLTVRENLNYSSRLRLPSDMTSNRRRDIVHDALEMLGLSAIQHYRVGTVERRGISGGQRKRVNIGLELVAMPSLLFLDEPTSGLDATSSADILDSLVDMANLGMNIIMVIHQPRFSSFLMFDQVLLLGGGGHTVYLGSPSAAMLYFTKYLGFEFPERENPSDILIDIIAGKVPCAGDPRLKSCAQLVEKWTTGGMAWVETLETLNPMMVTKMCEVDPRIILAIDDEFDRLDPEGTGQINAVQLVSLFLALGQEITLDDAVILIRKINARMPASAKSAARSRGGSSTGVRTSGPSTDGTSLTVTKQQLLNAFQNVREANDEGNTDGAVQRNAAAKFYASHFLLPDLPEVKPYRDKMEHRHRRHAHRQNSLNGDIRCSNSGYDSNNSRPDSPSYGYGGGFCPDHLDSDSYSTVGQDPDDKYYATPVVESIMRRSILAPSAAAASVSVAGSIPLPRRRSSCSRWDDARTTKSRMSRGSGYARSARLSGAEDEEDYYEEEEEDGGEEHLPPLLRQLVSHCSAGALQPANIEIAGPVAEGLEEGTDAAALTCNGLGQTQTQTQDQSQFQADAAAVAAPPPPPPPMDRPSRPAVVRKVAASALSEQSAPGSPPPPPPPPPPSSAPRPQRQQPSVSEGGASRERSSQPPAVEQLELLQYQRRLPAHPRAHVLPQGETRGLDLVPEQVPRLNSKLDPDLDPEHERISAPARYWQHHNPQAQKIKTRSVMVMPIAGDSSEAGLNDLPPDTLPLGTSPQASASAGVLARQWRRFGTSLPHGSVGLGYVGHPTAPGGDVNTATVTSGGYVDRTSRSSHTRASRFAARHATVSGEITGGGRSSGGGGGGGGGGRGSGGGGGGGGGGGSGGGSAIVADAEQLQQQQQQQQQQQEQQLDGVDGEEGPEPNTGDADEAEAAAAAAAVSDGEACISGKSVPDGGATDGVGGDDNDGDGRRTPKYERGSNMDPKFRVRLHELRNNSAPLPEFTAMRIAIAGGGSPQVGGRQRRLSFGPVNVMSPGRKQRRHSWLQNSDGSGEISSPGGGTRKARKDTLYVNNLLSNALLGAWAATQSITQGRGNTPLGRLTRGLPGIATSLSPPLASTAAGATASAAGNSPLAITPGVHSTLNTPVYGALRAAAINRSSVTPTKAIGSGVSYCNALVSA</sequence>
<dbReference type="PANTHER" id="PTHR48041">
    <property type="entry name" value="ABC TRANSPORTER G FAMILY MEMBER 28"/>
    <property type="match status" value="1"/>
</dbReference>
<evidence type="ECO:0000313" key="12">
    <source>
        <dbReference type="EMBL" id="GIL95430.1"/>
    </source>
</evidence>
<dbReference type="PANTHER" id="PTHR48041:SF91">
    <property type="entry name" value="ABC TRANSPORTER G FAMILY MEMBER 28"/>
    <property type="match status" value="1"/>
</dbReference>
<feature type="compositionally biased region" description="Polar residues" evidence="9">
    <location>
        <begin position="985"/>
        <end position="1007"/>
    </location>
</feature>
<organism evidence="12 13">
    <name type="scientific">Volvox reticuliferus</name>
    <dbReference type="NCBI Taxonomy" id="1737510"/>
    <lineage>
        <taxon>Eukaryota</taxon>
        <taxon>Viridiplantae</taxon>
        <taxon>Chlorophyta</taxon>
        <taxon>core chlorophytes</taxon>
        <taxon>Chlorophyceae</taxon>
        <taxon>CS clade</taxon>
        <taxon>Chlamydomonadales</taxon>
        <taxon>Volvocaceae</taxon>
        <taxon>Volvox</taxon>
    </lineage>
</organism>
<keyword evidence="4" id="KW-0812">Transmembrane</keyword>
<keyword evidence="6" id="KW-0067">ATP-binding</keyword>
<feature type="compositionally biased region" description="Low complexity" evidence="9">
    <location>
        <begin position="1172"/>
        <end position="1190"/>
    </location>
</feature>
<evidence type="ECO:0000256" key="2">
    <source>
        <dbReference type="ARBA" id="ARBA00005814"/>
    </source>
</evidence>
<feature type="compositionally biased region" description="Low complexity" evidence="9">
    <location>
        <begin position="1486"/>
        <end position="1503"/>
    </location>
</feature>
<feature type="compositionally biased region" description="Basic and acidic residues" evidence="9">
    <location>
        <begin position="1559"/>
        <end position="1575"/>
    </location>
</feature>
<keyword evidence="10" id="KW-0732">Signal</keyword>
<evidence type="ECO:0000256" key="10">
    <source>
        <dbReference type="SAM" id="SignalP"/>
    </source>
</evidence>
<evidence type="ECO:0000256" key="7">
    <source>
        <dbReference type="ARBA" id="ARBA00022989"/>
    </source>
</evidence>
<dbReference type="EMBL" id="BNCQ01000002">
    <property type="protein sequence ID" value="GIL95430.1"/>
    <property type="molecule type" value="Genomic_DNA"/>
</dbReference>
<comment type="caution">
    <text evidence="12">The sequence shown here is derived from an EMBL/GenBank/DDBJ whole genome shotgun (WGS) entry which is preliminary data.</text>
</comment>
<evidence type="ECO:0000256" key="1">
    <source>
        <dbReference type="ARBA" id="ARBA00004141"/>
    </source>
</evidence>
<keyword evidence="8" id="KW-0472">Membrane</keyword>
<keyword evidence="7" id="KW-1133">Transmembrane helix</keyword>
<evidence type="ECO:0000259" key="11">
    <source>
        <dbReference type="PROSITE" id="PS50893"/>
    </source>
</evidence>
<dbReference type="PROSITE" id="PS00211">
    <property type="entry name" value="ABC_TRANSPORTER_1"/>
    <property type="match status" value="1"/>
</dbReference>
<feature type="compositionally biased region" description="Pro residues" evidence="9">
    <location>
        <begin position="1223"/>
        <end position="1237"/>
    </location>
</feature>
<dbReference type="Pfam" id="PF19055">
    <property type="entry name" value="ABC2_membrane_7"/>
    <property type="match status" value="1"/>
</dbReference>
<feature type="compositionally biased region" description="Polar residues" evidence="9">
    <location>
        <begin position="1635"/>
        <end position="1645"/>
    </location>
</feature>
<reference evidence="12" key="1">
    <citation type="journal article" date="2021" name="Proc. Natl. Acad. Sci. U.S.A.">
        <title>Three genomes in the algal genus Volvox reveal the fate of a haploid sex-determining region after a transition to homothallism.</title>
        <authorList>
            <person name="Yamamoto K."/>
            <person name="Hamaji T."/>
            <person name="Kawai-Toyooka H."/>
            <person name="Matsuzaki R."/>
            <person name="Takahashi F."/>
            <person name="Nishimura Y."/>
            <person name="Kawachi M."/>
            <person name="Noguchi H."/>
            <person name="Minakuchi Y."/>
            <person name="Umen J.G."/>
            <person name="Toyoda A."/>
            <person name="Nozaki H."/>
        </authorList>
    </citation>
    <scope>NUCLEOTIDE SEQUENCE</scope>
    <source>
        <strain evidence="12">NIES-3785</strain>
    </source>
</reference>
<dbReference type="PROSITE" id="PS50893">
    <property type="entry name" value="ABC_TRANSPORTER_2"/>
    <property type="match status" value="1"/>
</dbReference>
<feature type="domain" description="ABC transporter" evidence="11">
    <location>
        <begin position="529"/>
        <end position="773"/>
    </location>
</feature>
<feature type="compositionally biased region" description="Pro residues" evidence="9">
    <location>
        <begin position="1191"/>
        <end position="1200"/>
    </location>
</feature>